<proteinExistence type="predicted"/>
<gene>
    <name evidence="1" type="ORF">A2610_03175</name>
</gene>
<dbReference type="AlphaFoldDB" id="A0A1F8E0M1"/>
<reference evidence="1 2" key="1">
    <citation type="journal article" date="2016" name="Nat. Commun.">
        <title>Thousands of microbial genomes shed light on interconnected biogeochemical processes in an aquifer system.</title>
        <authorList>
            <person name="Anantharaman K."/>
            <person name="Brown C.T."/>
            <person name="Hug L.A."/>
            <person name="Sharon I."/>
            <person name="Castelle C.J."/>
            <person name="Probst A.J."/>
            <person name="Thomas B.C."/>
            <person name="Singh A."/>
            <person name="Wilkins M.J."/>
            <person name="Karaoz U."/>
            <person name="Brodie E.L."/>
            <person name="Williams K.H."/>
            <person name="Hubbard S.S."/>
            <person name="Banfield J.F."/>
        </authorList>
    </citation>
    <scope>NUCLEOTIDE SEQUENCE [LARGE SCALE GENOMIC DNA]</scope>
</reference>
<comment type="caution">
    <text evidence="1">The sequence shown here is derived from an EMBL/GenBank/DDBJ whole genome shotgun (WGS) entry which is preliminary data.</text>
</comment>
<name>A0A1F8E0M1_9BACT</name>
<dbReference type="Proteomes" id="UP000179057">
    <property type="component" value="Unassembled WGS sequence"/>
</dbReference>
<sequence length="112" mass="12566">MHTIEGKLPLYLGVIALMKAKAQMVSVSHSHEKQLFELGNLLRMSQWQSAEDLSVAVRRLLEIRAAMLSAGTDMIACRLFLRQLIEELTAEATRMMPKPANCPRGFLSGMHE</sequence>
<accession>A0A1F8E0M1</accession>
<dbReference type="EMBL" id="MGIV01000014">
    <property type="protein sequence ID" value="OGM94277.1"/>
    <property type="molecule type" value="Genomic_DNA"/>
</dbReference>
<protein>
    <submittedName>
        <fullName evidence="1">Uncharacterized protein</fullName>
    </submittedName>
</protein>
<evidence type="ECO:0000313" key="1">
    <source>
        <dbReference type="EMBL" id="OGM94277.1"/>
    </source>
</evidence>
<organism evidence="1 2">
    <name type="scientific">Candidatus Wolfebacteria bacterium RIFOXYD1_FULL_48_65</name>
    <dbReference type="NCBI Taxonomy" id="1802561"/>
    <lineage>
        <taxon>Bacteria</taxon>
        <taxon>Candidatus Wolfeibacteriota</taxon>
    </lineage>
</organism>
<evidence type="ECO:0000313" key="2">
    <source>
        <dbReference type="Proteomes" id="UP000179057"/>
    </source>
</evidence>